<proteinExistence type="predicted"/>
<dbReference type="OrthoDB" id="2417221at2759"/>
<dbReference type="PANTHER" id="PTHR16465">
    <property type="entry name" value="NUCLEASE-RELATED"/>
    <property type="match status" value="1"/>
</dbReference>
<dbReference type="InterPro" id="IPR013085">
    <property type="entry name" value="U1-CZ_Znf_C2H2"/>
</dbReference>
<gene>
    <name evidence="10" type="ORF">AaeL_AAEL013088</name>
</gene>
<feature type="compositionally biased region" description="Polar residues" evidence="7">
    <location>
        <begin position="159"/>
        <end position="169"/>
    </location>
</feature>
<keyword evidence="5" id="KW-0539">Nucleus</keyword>
<dbReference type="GO" id="GO:0003676">
    <property type="term" value="F:nucleic acid binding"/>
    <property type="evidence" value="ECO:0007669"/>
    <property type="project" value="InterPro"/>
</dbReference>
<dbReference type="OMA" id="HNCRFSH"/>
<dbReference type="EMBL" id="CH477974">
    <property type="protein sequence ID" value="EAT34693.1"/>
    <property type="molecule type" value="Genomic_DNA"/>
</dbReference>
<organism evidence="10 11">
    <name type="scientific">Aedes aegypti</name>
    <name type="common">Yellowfever mosquito</name>
    <name type="synonym">Culex aegypti</name>
    <dbReference type="NCBI Taxonomy" id="7159"/>
    <lineage>
        <taxon>Eukaryota</taxon>
        <taxon>Metazoa</taxon>
        <taxon>Ecdysozoa</taxon>
        <taxon>Arthropoda</taxon>
        <taxon>Hexapoda</taxon>
        <taxon>Insecta</taxon>
        <taxon>Pterygota</taxon>
        <taxon>Neoptera</taxon>
        <taxon>Endopterygota</taxon>
        <taxon>Diptera</taxon>
        <taxon>Nematocera</taxon>
        <taxon>Culicoidea</taxon>
        <taxon>Culicidae</taxon>
        <taxon>Culicinae</taxon>
        <taxon>Aedini</taxon>
        <taxon>Aedes</taxon>
        <taxon>Stegomyia</taxon>
    </lineage>
</organism>
<reference evidence="10" key="3">
    <citation type="submission" date="2012-09" db="EMBL/GenBank/DDBJ databases">
        <authorList>
            <consortium name="VectorBase"/>
        </authorList>
    </citation>
    <scope>NUCLEOTIDE SEQUENCE</scope>
    <source>
        <strain evidence="10">Liverpool</strain>
    </source>
</reference>
<feature type="zinc finger region" description="C3H1-type" evidence="6">
    <location>
        <begin position="51"/>
        <end position="79"/>
    </location>
</feature>
<name>A0A1S4FYG6_AEDAE</name>
<evidence type="ECO:0000313" key="10">
    <source>
        <dbReference type="EMBL" id="EAT34693.1"/>
    </source>
</evidence>
<dbReference type="InterPro" id="IPR036855">
    <property type="entry name" value="Znf_CCCH_sf"/>
</dbReference>
<evidence type="ECO:0000259" key="8">
    <source>
        <dbReference type="PROSITE" id="PS50103"/>
    </source>
</evidence>
<dbReference type="InterPro" id="IPR000571">
    <property type="entry name" value="Znf_CCCH"/>
</dbReference>
<dbReference type="PROSITE" id="PS50171">
    <property type="entry name" value="ZF_MATRIN"/>
    <property type="match status" value="1"/>
</dbReference>
<dbReference type="PROSITE" id="PS50103">
    <property type="entry name" value="ZF_C3H1"/>
    <property type="match status" value="1"/>
</dbReference>
<dbReference type="SUPFAM" id="SSF90229">
    <property type="entry name" value="CCCH zinc finger"/>
    <property type="match status" value="1"/>
</dbReference>
<dbReference type="InterPro" id="IPR036236">
    <property type="entry name" value="Znf_C2H2_sf"/>
</dbReference>
<dbReference type="KEGG" id="aag:5577210"/>
<dbReference type="GO" id="GO:0005689">
    <property type="term" value="C:U12-type spliceosomal complex"/>
    <property type="evidence" value="ECO:0007669"/>
    <property type="project" value="TreeGrafter"/>
</dbReference>
<evidence type="ECO:0000256" key="1">
    <source>
        <dbReference type="ARBA" id="ARBA00004123"/>
    </source>
</evidence>
<dbReference type="HOGENOM" id="CLU_100385_1_1_1"/>
<evidence type="ECO:0000256" key="6">
    <source>
        <dbReference type="PROSITE-ProRule" id="PRU00723"/>
    </source>
</evidence>
<dbReference type="Pfam" id="PF06220">
    <property type="entry name" value="zf-U1"/>
    <property type="match status" value="1"/>
</dbReference>
<evidence type="ECO:0000259" key="9">
    <source>
        <dbReference type="PROSITE" id="PS50171"/>
    </source>
</evidence>
<feature type="region of interest" description="Disordered" evidence="7">
    <location>
        <begin position="147"/>
        <end position="169"/>
    </location>
</feature>
<feature type="domain" description="C3H1-type" evidence="8">
    <location>
        <begin position="51"/>
        <end position="79"/>
    </location>
</feature>
<evidence type="ECO:0000256" key="5">
    <source>
        <dbReference type="ARBA" id="ARBA00023242"/>
    </source>
</evidence>
<dbReference type="Proteomes" id="UP000682892">
    <property type="component" value="Chromosome 2"/>
</dbReference>
<accession>A0A1S4FYG6</accession>
<reference evidence="10" key="1">
    <citation type="submission" date="2005-10" db="EMBL/GenBank/DDBJ databases">
        <authorList>
            <person name="Loftus B.J."/>
            <person name="Nene V.M."/>
            <person name="Hannick L.I."/>
            <person name="Bidwell S."/>
            <person name="Haas B."/>
            <person name="Amedeo P."/>
            <person name="Orvis J."/>
            <person name="Wortman J.R."/>
            <person name="White O.R."/>
            <person name="Salzberg S."/>
            <person name="Shumway M."/>
            <person name="Koo H."/>
            <person name="Zhao Y."/>
            <person name="Holmes M."/>
            <person name="Miller J."/>
            <person name="Schatz M."/>
            <person name="Pop M."/>
            <person name="Pai G."/>
            <person name="Utterback T."/>
            <person name="Rogers Y.-H."/>
            <person name="Kravitz S."/>
            <person name="Fraser C.M."/>
        </authorList>
    </citation>
    <scope>NUCLEOTIDE SEQUENCE</scope>
    <source>
        <strain evidence="10">Liverpool</strain>
    </source>
</reference>
<dbReference type="AlphaFoldDB" id="A0A1S4FYG6"/>
<dbReference type="SUPFAM" id="SSF57667">
    <property type="entry name" value="beta-beta-alpha zinc fingers"/>
    <property type="match status" value="1"/>
</dbReference>
<sequence>MGKKYYCDYCKTHIQRDPNIVRKHNEGIPHLRNRADHYERCKDITEIVTENIGKKPCRTVLNSEQCIFGAHCRFSHYTPEQLNRLQRKAQRQQLHRAKRLAGIIEKLESADEITHKFLEKRSQKQVKTSNECTQFWTYTEEQLERTDLPPSLQEIDPTQIDSSSFTEWG</sequence>
<keyword evidence="2 6" id="KW-0479">Metal-binding</keyword>
<evidence type="ECO:0000256" key="4">
    <source>
        <dbReference type="ARBA" id="ARBA00022833"/>
    </source>
</evidence>
<reference evidence="10" key="2">
    <citation type="journal article" date="2007" name="Science">
        <title>Genome sequence of Aedes aegypti, a major arbovirus vector.</title>
        <authorList>
            <person name="Nene V."/>
            <person name="Wortman J.R."/>
            <person name="Lawson D."/>
            <person name="Haas B."/>
            <person name="Kodira C."/>
            <person name="Tu Z.J."/>
            <person name="Loftus B."/>
            <person name="Xi Z."/>
            <person name="Megy K."/>
            <person name="Grabherr M."/>
            <person name="Ren Q."/>
            <person name="Zdobnov E.M."/>
            <person name="Lobo N.F."/>
            <person name="Campbell K.S."/>
            <person name="Brown S.E."/>
            <person name="Bonaldo M.F."/>
            <person name="Zhu J."/>
            <person name="Sinkins S.P."/>
            <person name="Hogenkamp D.G."/>
            <person name="Amedeo P."/>
            <person name="Arensburger P."/>
            <person name="Atkinson P.W."/>
            <person name="Bidwell S."/>
            <person name="Biedler J."/>
            <person name="Birney E."/>
            <person name="Bruggner R.V."/>
            <person name="Costas J."/>
            <person name="Coy M.R."/>
            <person name="Crabtree J."/>
            <person name="Crawford M."/>
            <person name="Debruyn B."/>
            <person name="Decaprio D."/>
            <person name="Eiglmeier K."/>
            <person name="Eisenstadt E."/>
            <person name="El-Dorry H."/>
            <person name="Gelbart W.M."/>
            <person name="Gomes S.L."/>
            <person name="Hammond M."/>
            <person name="Hannick L.I."/>
            <person name="Hogan J.R."/>
            <person name="Holmes M.H."/>
            <person name="Jaffe D."/>
            <person name="Johnston J.S."/>
            <person name="Kennedy R.C."/>
            <person name="Koo H."/>
            <person name="Kravitz S."/>
            <person name="Kriventseva E.V."/>
            <person name="Kulp D."/>
            <person name="Labutti K."/>
            <person name="Lee E."/>
            <person name="Li S."/>
            <person name="Lovin D.D."/>
            <person name="Mao C."/>
            <person name="Mauceli E."/>
            <person name="Menck C.F."/>
            <person name="Miller J.R."/>
            <person name="Montgomery P."/>
            <person name="Mori A."/>
            <person name="Nascimento A.L."/>
            <person name="Naveira H.F."/>
            <person name="Nusbaum C."/>
            <person name="O'leary S."/>
            <person name="Orvis J."/>
            <person name="Pertea M."/>
            <person name="Quesneville H."/>
            <person name="Reidenbach K.R."/>
            <person name="Rogers Y.H."/>
            <person name="Roth C.W."/>
            <person name="Schneider J.R."/>
            <person name="Schatz M."/>
            <person name="Shumway M."/>
            <person name="Stanke M."/>
            <person name="Stinson E.O."/>
            <person name="Tubio J.M."/>
            <person name="Vanzee J.P."/>
            <person name="Verjovski-Almeida S."/>
            <person name="Werner D."/>
            <person name="White O."/>
            <person name="Wyder S."/>
            <person name="Zeng Q."/>
            <person name="Zhao Q."/>
            <person name="Zhao Y."/>
            <person name="Hill C.A."/>
            <person name="Raikhel A.S."/>
            <person name="Soares M.B."/>
            <person name="Knudson D.L."/>
            <person name="Lee N.H."/>
            <person name="Galagan J."/>
            <person name="Salzberg S.L."/>
            <person name="Paulsen I.T."/>
            <person name="Dimopoulos G."/>
            <person name="Collins F.H."/>
            <person name="Birren B."/>
            <person name="Fraser-Liggett C.M."/>
            <person name="Severson D.W."/>
        </authorList>
    </citation>
    <scope>NUCLEOTIDE SEQUENCE [LARGE SCALE GENOMIC DNA]</scope>
    <source>
        <strain evidence="10">Liverpool</strain>
    </source>
</reference>
<dbReference type="InterPro" id="IPR000690">
    <property type="entry name" value="Matrin/U1-C_Znf_C2H2"/>
</dbReference>
<dbReference type="Gene3D" id="3.30.160.60">
    <property type="entry name" value="Classic Zinc Finger"/>
    <property type="match status" value="1"/>
</dbReference>
<dbReference type="GO" id="GO:0008270">
    <property type="term" value="F:zinc ion binding"/>
    <property type="evidence" value="ECO:0007669"/>
    <property type="project" value="UniProtKB-KW"/>
</dbReference>
<evidence type="ECO:0000313" key="11">
    <source>
        <dbReference type="Proteomes" id="UP000682892"/>
    </source>
</evidence>
<keyword evidence="4 6" id="KW-0862">Zinc</keyword>
<protein>
    <submittedName>
        <fullName evidence="10">AAEL013088-PA</fullName>
    </submittedName>
</protein>
<keyword evidence="3 6" id="KW-0863">Zinc-finger</keyword>
<comment type="subcellular location">
    <subcellularLocation>
        <location evidence="1">Nucleus</location>
    </subcellularLocation>
</comment>
<feature type="domain" description="Matrin-type" evidence="9">
    <location>
        <begin position="5"/>
        <end position="36"/>
    </location>
</feature>
<evidence type="ECO:0000256" key="7">
    <source>
        <dbReference type="SAM" id="MobiDB-lite"/>
    </source>
</evidence>
<dbReference type="PANTHER" id="PTHR16465:SF0">
    <property type="entry name" value="ZINC FINGER MATRIN-TYPE PROTEIN 5"/>
    <property type="match status" value="1"/>
</dbReference>
<evidence type="ECO:0000256" key="2">
    <source>
        <dbReference type="ARBA" id="ARBA00022723"/>
    </source>
</evidence>
<evidence type="ECO:0000256" key="3">
    <source>
        <dbReference type="ARBA" id="ARBA00022771"/>
    </source>
</evidence>